<dbReference type="Proteomes" id="UP000593994">
    <property type="component" value="Chromosome"/>
</dbReference>
<dbReference type="KEGG" id="sbal:HUE88_03805"/>
<dbReference type="Gene3D" id="3.40.630.10">
    <property type="entry name" value="Zn peptidases"/>
    <property type="match status" value="1"/>
</dbReference>
<feature type="chain" id="PRO_5032305719" evidence="1">
    <location>
        <begin position="22"/>
        <end position="432"/>
    </location>
</feature>
<accession>A0A7S7LWV8</accession>
<dbReference type="AlphaFoldDB" id="A0A7S7LWV8"/>
<protein>
    <submittedName>
        <fullName evidence="4">Succinylglutamate desuccinylase/aspartoacylase family protein</fullName>
    </submittedName>
</protein>
<dbReference type="Pfam" id="PF17129">
    <property type="entry name" value="Peptidase_M99_C"/>
    <property type="match status" value="1"/>
</dbReference>
<proteinExistence type="predicted"/>
<dbReference type="EMBL" id="CP054492">
    <property type="protein sequence ID" value="QOY52822.1"/>
    <property type="molecule type" value="Genomic_DNA"/>
</dbReference>
<dbReference type="InterPro" id="IPR033397">
    <property type="entry name" value="Metallo_peptidase_C"/>
</dbReference>
<gene>
    <name evidence="4" type="ORF">HUE88_03805</name>
</gene>
<evidence type="ECO:0000256" key="1">
    <source>
        <dbReference type="SAM" id="SignalP"/>
    </source>
</evidence>
<evidence type="ECO:0000259" key="2">
    <source>
        <dbReference type="Pfam" id="PF17033"/>
    </source>
</evidence>
<sequence>MNIFAVKIIFIALFLSANAHANIQLIKKENSDSNTTLLIIAGVHGDEPGGYFAASILATHYDIKSNNLWIVPNLNQKSIQEDSRGINGDMNRKFSAIKKDDKDADIIKEIKGIILSKNVSLVLNLHDGHGFYRKENNGKIFNPTAWGQTCVIDQCKLNQNQPFGNLNNIASIVKDNMNKKLIQKHHSFNVKNTKTKFDDEEMQLSLTYFAVTNNKPAFAIESSKNLSSLSQKVFYQLLAIEEFMNIMEISYTKKFKLNEKNLSKIIKDYGTLGINDNILLNLDNIKKRLSYIPIKSESNEFKFSNPLGSVKSVNGKFIVYIGNQMVTTLEPQFFKGARDYAKNFDAIIDGKTISFDNTSDIFVFDDFNVIERSGYRVNVIGYSSTNRKNESGIDISLKDLSRRFSIDNNDKVYRVEFYKNDEFCFMSKVHFK</sequence>
<feature type="signal peptide" evidence="1">
    <location>
        <begin position="1"/>
        <end position="21"/>
    </location>
</feature>
<evidence type="ECO:0000313" key="4">
    <source>
        <dbReference type="EMBL" id="QOY52822.1"/>
    </source>
</evidence>
<feature type="domain" description="D,L-carboxypeptidase peptidase" evidence="2">
    <location>
        <begin position="14"/>
        <end position="266"/>
    </location>
</feature>
<evidence type="ECO:0000259" key="3">
    <source>
        <dbReference type="Pfam" id="PF17129"/>
    </source>
</evidence>
<dbReference type="Pfam" id="PF17033">
    <property type="entry name" value="Peptidase_M99"/>
    <property type="match status" value="1"/>
</dbReference>
<dbReference type="RefSeq" id="WP_194371229.1">
    <property type="nucleotide sequence ID" value="NZ_CP054492.1"/>
</dbReference>
<reference evidence="4 5" key="1">
    <citation type="submission" date="2020-05" db="EMBL/GenBank/DDBJ databases">
        <title>Sulfurimonas marisnigri, sp. nov., and Sulfurimonas baltica, sp. nov., manganese oxide reducing chemolithoautotrophs of the class Epsilonproteobacteria isolated from the pelagic redoxclines of the Black and Baltic Seas and emended description of the genus Sulfurimonas.</title>
        <authorList>
            <person name="Henkel J.V."/>
            <person name="Laudan C."/>
            <person name="Werner J."/>
            <person name="Neu T."/>
            <person name="Plewe S."/>
            <person name="Sproer C."/>
            <person name="Bunk B."/>
            <person name="Schulz-Vogt H.N."/>
        </authorList>
    </citation>
    <scope>NUCLEOTIDE SEQUENCE [LARGE SCALE GENOMIC DNA]</scope>
    <source>
        <strain evidence="4 5">GD2</strain>
    </source>
</reference>
<evidence type="ECO:0000313" key="5">
    <source>
        <dbReference type="Proteomes" id="UP000593994"/>
    </source>
</evidence>
<feature type="domain" description="Metallo-carboxypeptidase C-terminal" evidence="3">
    <location>
        <begin position="347"/>
        <end position="431"/>
    </location>
</feature>
<name>A0A7S7LWV8_9BACT</name>
<dbReference type="SUPFAM" id="SSF53187">
    <property type="entry name" value="Zn-dependent exopeptidases"/>
    <property type="match status" value="1"/>
</dbReference>
<organism evidence="4 5">
    <name type="scientific">Candidatus Sulfurimonas baltica</name>
    <dbReference type="NCBI Taxonomy" id="2740404"/>
    <lineage>
        <taxon>Bacteria</taxon>
        <taxon>Pseudomonadati</taxon>
        <taxon>Campylobacterota</taxon>
        <taxon>Epsilonproteobacteria</taxon>
        <taxon>Campylobacterales</taxon>
        <taxon>Sulfurimonadaceae</taxon>
        <taxon>Sulfurimonas</taxon>
    </lineage>
</organism>
<keyword evidence="5" id="KW-1185">Reference proteome</keyword>
<keyword evidence="1" id="KW-0732">Signal</keyword>
<dbReference type="InterPro" id="IPR031489">
    <property type="entry name" value="Peptidase_M99"/>
</dbReference>